<dbReference type="SMART" id="SM00282">
    <property type="entry name" value="LamG"/>
    <property type="match status" value="1"/>
</dbReference>
<comment type="caution">
    <text evidence="1">Lacks conserved residue(s) required for the propagation of feature annotation.</text>
</comment>
<dbReference type="PANTHER" id="PTHR15036:SF88">
    <property type="entry name" value="PIKACHURIN"/>
    <property type="match status" value="1"/>
</dbReference>
<evidence type="ECO:0000313" key="3">
    <source>
        <dbReference type="EMBL" id="KAF5885070.1"/>
    </source>
</evidence>
<proteinExistence type="predicted"/>
<evidence type="ECO:0000313" key="4">
    <source>
        <dbReference type="Proteomes" id="UP000727407"/>
    </source>
</evidence>
<dbReference type="Gene3D" id="2.60.120.200">
    <property type="match status" value="1"/>
</dbReference>
<dbReference type="InterPro" id="IPR050372">
    <property type="entry name" value="Neurexin-related_CASP"/>
</dbReference>
<protein>
    <submittedName>
        <fullName evidence="3">Pikachurin isoform X2</fullName>
    </submittedName>
</protein>
<keyword evidence="4" id="KW-1185">Reference proteome</keyword>
<gene>
    <name evidence="3" type="primary">egflam</name>
    <name evidence="3" type="ORF">DAT39_022773</name>
</gene>
<dbReference type="CDD" id="cd00110">
    <property type="entry name" value="LamG"/>
    <property type="match status" value="1"/>
</dbReference>
<sequence>MSGFVLSLPHFSESVQSYTSAPWPQHTHSYLSFMEFYITFKPTNQDGTLLYSHDQYSRDFLSIVLVRGAVEFRFDCGSGAAVIRSAQPVSMNTWHDLRVSRTAKSGILQVDNQQPVEGSAE</sequence>
<dbReference type="SUPFAM" id="SSF49899">
    <property type="entry name" value="Concanavalin A-like lectins/glucanases"/>
    <property type="match status" value="1"/>
</dbReference>
<dbReference type="InterPro" id="IPR001791">
    <property type="entry name" value="Laminin_G"/>
</dbReference>
<dbReference type="InterPro" id="IPR013320">
    <property type="entry name" value="ConA-like_dom_sf"/>
</dbReference>
<dbReference type="Proteomes" id="UP000727407">
    <property type="component" value="Unassembled WGS sequence"/>
</dbReference>
<evidence type="ECO:0000259" key="2">
    <source>
        <dbReference type="PROSITE" id="PS50025"/>
    </source>
</evidence>
<dbReference type="Pfam" id="PF00054">
    <property type="entry name" value="Laminin_G_1"/>
    <property type="match status" value="1"/>
</dbReference>
<comment type="caution">
    <text evidence="3">The sequence shown here is derived from an EMBL/GenBank/DDBJ whole genome shotgun (WGS) entry which is preliminary data.</text>
</comment>
<dbReference type="EMBL" id="QNUK01001263">
    <property type="protein sequence ID" value="KAF5885070.1"/>
    <property type="molecule type" value="Genomic_DNA"/>
</dbReference>
<organism evidence="3 4">
    <name type="scientific">Clarias magur</name>
    <name type="common">Asian catfish</name>
    <name type="synonym">Macropteronotus magur</name>
    <dbReference type="NCBI Taxonomy" id="1594786"/>
    <lineage>
        <taxon>Eukaryota</taxon>
        <taxon>Metazoa</taxon>
        <taxon>Chordata</taxon>
        <taxon>Craniata</taxon>
        <taxon>Vertebrata</taxon>
        <taxon>Euteleostomi</taxon>
        <taxon>Actinopterygii</taxon>
        <taxon>Neopterygii</taxon>
        <taxon>Teleostei</taxon>
        <taxon>Ostariophysi</taxon>
        <taxon>Siluriformes</taxon>
        <taxon>Clariidae</taxon>
        <taxon>Clarias</taxon>
    </lineage>
</organism>
<dbReference type="OrthoDB" id="10014052at2759"/>
<evidence type="ECO:0000256" key="1">
    <source>
        <dbReference type="PROSITE-ProRule" id="PRU00122"/>
    </source>
</evidence>
<accession>A0A8J4U0N9</accession>
<dbReference type="AlphaFoldDB" id="A0A8J4U0N9"/>
<dbReference type="PROSITE" id="PS50025">
    <property type="entry name" value="LAM_G_DOMAIN"/>
    <property type="match status" value="1"/>
</dbReference>
<dbReference type="PANTHER" id="PTHR15036">
    <property type="entry name" value="PIKACHURIN-LIKE PROTEIN"/>
    <property type="match status" value="1"/>
</dbReference>
<feature type="domain" description="Laminin G" evidence="2">
    <location>
        <begin position="8"/>
        <end position="121"/>
    </location>
</feature>
<feature type="non-terminal residue" evidence="3">
    <location>
        <position position="1"/>
    </location>
</feature>
<reference evidence="3" key="1">
    <citation type="submission" date="2020-07" db="EMBL/GenBank/DDBJ databases">
        <title>Clarias magur genome sequencing, assembly and annotation.</title>
        <authorList>
            <person name="Kushwaha B."/>
            <person name="Kumar R."/>
            <person name="Das P."/>
            <person name="Joshi C.G."/>
            <person name="Kumar D."/>
            <person name="Nagpure N.S."/>
            <person name="Pandey M."/>
            <person name="Agarwal S."/>
            <person name="Srivastava S."/>
            <person name="Singh M."/>
            <person name="Sahoo L."/>
            <person name="Jayasankar P."/>
            <person name="Meher P.K."/>
            <person name="Koringa P.G."/>
            <person name="Iquebal M.A."/>
            <person name="Das S.P."/>
            <person name="Bit A."/>
            <person name="Patnaik S."/>
            <person name="Patel N."/>
            <person name="Shah T.M."/>
            <person name="Hinsu A."/>
            <person name="Jena J.K."/>
        </authorList>
    </citation>
    <scope>NUCLEOTIDE SEQUENCE</scope>
    <source>
        <strain evidence="3">CIFAMagur01</strain>
        <tissue evidence="3">Testis</tissue>
    </source>
</reference>
<name>A0A8J4U0N9_CLAMG</name>